<accession>A0A0E9TRP5</accession>
<proteinExistence type="predicted"/>
<reference evidence="1" key="2">
    <citation type="journal article" date="2015" name="Fish Shellfish Immunol.">
        <title>Early steps in the European eel (Anguilla anguilla)-Vibrio vulnificus interaction in the gills: Role of the RtxA13 toxin.</title>
        <authorList>
            <person name="Callol A."/>
            <person name="Pajuelo D."/>
            <person name="Ebbesson L."/>
            <person name="Teles M."/>
            <person name="MacKenzie S."/>
            <person name="Amaro C."/>
        </authorList>
    </citation>
    <scope>NUCLEOTIDE SEQUENCE</scope>
</reference>
<dbReference type="AlphaFoldDB" id="A0A0E9TRP5"/>
<sequence>MEPWMILGVLQNTLKFIS</sequence>
<dbReference type="EMBL" id="GBXM01052208">
    <property type="protein sequence ID" value="JAH56369.1"/>
    <property type="molecule type" value="Transcribed_RNA"/>
</dbReference>
<reference evidence="1" key="1">
    <citation type="submission" date="2014-11" db="EMBL/GenBank/DDBJ databases">
        <authorList>
            <person name="Amaro Gonzalez C."/>
        </authorList>
    </citation>
    <scope>NUCLEOTIDE SEQUENCE</scope>
</reference>
<name>A0A0E9TRP5_ANGAN</name>
<organism evidence="1">
    <name type="scientific">Anguilla anguilla</name>
    <name type="common">European freshwater eel</name>
    <name type="synonym">Muraena anguilla</name>
    <dbReference type="NCBI Taxonomy" id="7936"/>
    <lineage>
        <taxon>Eukaryota</taxon>
        <taxon>Metazoa</taxon>
        <taxon>Chordata</taxon>
        <taxon>Craniata</taxon>
        <taxon>Vertebrata</taxon>
        <taxon>Euteleostomi</taxon>
        <taxon>Actinopterygii</taxon>
        <taxon>Neopterygii</taxon>
        <taxon>Teleostei</taxon>
        <taxon>Anguilliformes</taxon>
        <taxon>Anguillidae</taxon>
        <taxon>Anguilla</taxon>
    </lineage>
</organism>
<evidence type="ECO:0000313" key="1">
    <source>
        <dbReference type="EMBL" id="JAH56369.1"/>
    </source>
</evidence>
<protein>
    <submittedName>
        <fullName evidence="1">Uncharacterized protein</fullName>
    </submittedName>
</protein>